<feature type="transmembrane region" description="Helical" evidence="2">
    <location>
        <begin position="147"/>
        <end position="168"/>
    </location>
</feature>
<evidence type="ECO:0000256" key="2">
    <source>
        <dbReference type="SAM" id="Phobius"/>
    </source>
</evidence>
<keyword evidence="2" id="KW-1133">Transmembrane helix</keyword>
<organism evidence="3 4">
    <name type="scientific">Caenorhabditis briggsae</name>
    <dbReference type="NCBI Taxonomy" id="6238"/>
    <lineage>
        <taxon>Eukaryota</taxon>
        <taxon>Metazoa</taxon>
        <taxon>Ecdysozoa</taxon>
        <taxon>Nematoda</taxon>
        <taxon>Chromadorea</taxon>
        <taxon>Rhabditida</taxon>
        <taxon>Rhabditina</taxon>
        <taxon>Rhabditomorpha</taxon>
        <taxon>Rhabditoidea</taxon>
        <taxon>Rhabditidae</taxon>
        <taxon>Peloderinae</taxon>
        <taxon>Caenorhabditis</taxon>
    </lineage>
</organism>
<dbReference type="AlphaFoldDB" id="A0AAE9DZY0"/>
<keyword evidence="2" id="KW-0472">Membrane</keyword>
<evidence type="ECO:0000313" key="3">
    <source>
        <dbReference type="EMBL" id="ULU13828.1"/>
    </source>
</evidence>
<feature type="transmembrane region" description="Helical" evidence="2">
    <location>
        <begin position="89"/>
        <end position="111"/>
    </location>
</feature>
<feature type="region of interest" description="Disordered" evidence="1">
    <location>
        <begin position="1"/>
        <end position="63"/>
    </location>
</feature>
<sequence>MAPSKVAKNKRKFTHSNRKSSQRSSSTGSKTAPSVLSNCSSRFSSSQSSKSSQNTQKSKKKDRKTFKTIYKASDSLDKPKEISNWTVSILAWLQGAICVYLICGIVFQVIWGKHDGLWWMLADILLFEMLAVLQLISVAYRPFIGHVVVFLSFQYVLLCFIFSMFLHSPYSNELSFFERMFGLSATCFFSSAFHFFIVIQSMRFVGESKKRKDFSDKVIVEGIEKRRRDLYTMISDLITEICYDDRDLKVNLTIRDETGNVKSMRGAGVEAGVNRVLEMNTDGERIHLSTSNTTLTRINVPKHKNHHHGHHQKSMKKSENPLAPIINSKYNNCSKQEKMLSPRKILG</sequence>
<protein>
    <recommendedName>
        <fullName evidence="5">Transmembrane protein</fullName>
    </recommendedName>
</protein>
<feature type="transmembrane region" description="Helical" evidence="2">
    <location>
        <begin position="117"/>
        <end position="140"/>
    </location>
</feature>
<evidence type="ECO:0000313" key="4">
    <source>
        <dbReference type="Proteomes" id="UP000827892"/>
    </source>
</evidence>
<feature type="compositionally biased region" description="Low complexity" evidence="1">
    <location>
        <begin position="22"/>
        <end position="56"/>
    </location>
</feature>
<dbReference type="EMBL" id="CP090891">
    <property type="protein sequence ID" value="ULU13828.1"/>
    <property type="molecule type" value="Genomic_DNA"/>
</dbReference>
<dbReference type="Proteomes" id="UP000827892">
    <property type="component" value="Chromosome I"/>
</dbReference>
<evidence type="ECO:0000256" key="1">
    <source>
        <dbReference type="SAM" id="MobiDB-lite"/>
    </source>
</evidence>
<keyword evidence="2" id="KW-0812">Transmembrane</keyword>
<feature type="transmembrane region" description="Helical" evidence="2">
    <location>
        <begin position="180"/>
        <end position="202"/>
    </location>
</feature>
<feature type="compositionally biased region" description="Basic residues" evidence="1">
    <location>
        <begin position="7"/>
        <end position="21"/>
    </location>
</feature>
<accession>A0AAE9DZY0</accession>
<proteinExistence type="predicted"/>
<gene>
    <name evidence="3" type="ORF">L3Y34_016373</name>
</gene>
<name>A0AAE9DZY0_CAEBR</name>
<reference evidence="3 4" key="1">
    <citation type="submission" date="2022-05" db="EMBL/GenBank/DDBJ databases">
        <title>Chromosome-level reference genomes for two strains of Caenorhabditis briggsae: an improved platform for comparative genomics.</title>
        <authorList>
            <person name="Stevens L."/>
            <person name="Andersen E.C."/>
        </authorList>
    </citation>
    <scope>NUCLEOTIDE SEQUENCE [LARGE SCALE GENOMIC DNA]</scope>
    <source>
        <strain evidence="3">QX1410_ONT</strain>
        <tissue evidence="3">Whole-organism</tissue>
    </source>
</reference>
<evidence type="ECO:0008006" key="5">
    <source>
        <dbReference type="Google" id="ProtNLM"/>
    </source>
</evidence>